<feature type="domain" description="Major fimbrial subunit protein N-terminal" evidence="12">
    <location>
        <begin position="55"/>
        <end position="190"/>
    </location>
</feature>
<sequence>MKKVTRFFLMTAIALGLVACNKDEAPKSGNNGDGDVWASFTIALPANSGLRAEAGNVDDAKAKDTYVGTKDEQKVNNVRIVLYDDGGIAAYSFDYAISTDGQADFSGDGLANNSPKSKSKFVTKAEKVVKKDYKALVLLNANAAILSATSRGNNLVEFEKVVETTPEDLMKSGVFMSNAKGLVKVDGNSNLKENANDAESSPVNVKVDRAVAKVFLGAKNLDVKHGAQFKDIKWTLDVTNKKTYWMRRFAKVHTALDTFVPETADDNIERYSRYAMDPNFTDHPAHPNSDGDFNYLTGTLDDANDKLKETGFEDQKGIYVLENTMDAAAQYNSVTTRVVLRGLYIPKDFEEQDVKANGWYSYKGFKMKKATFDGFLQKVKDQNNGNDIDGTPVGFAADVKKILDEDPNFSFTDKSFVKYNLKFYKNGICYYYNIYIRHFSDEQSSKEMGYGRYGIVRNNLYKLSLGTISQPGEPEIEKPDPNVPDDPTERWVSFEVEVLPWLVREQTINL</sequence>
<evidence type="ECO:0000256" key="4">
    <source>
        <dbReference type="ARBA" id="ARBA00022729"/>
    </source>
</evidence>
<evidence type="ECO:0000259" key="13">
    <source>
        <dbReference type="Pfam" id="PF15495"/>
    </source>
</evidence>
<keyword evidence="8" id="KW-0998">Cell outer membrane</keyword>
<protein>
    <submittedName>
        <fullName evidence="14">Major fimbrial subunit protein (FimA)</fullName>
    </submittedName>
</protein>
<evidence type="ECO:0000256" key="5">
    <source>
        <dbReference type="ARBA" id="ARBA00023026"/>
    </source>
</evidence>
<gene>
    <name evidence="14" type="ORF">NCTC11632_00975</name>
</gene>
<dbReference type="GO" id="GO:0009279">
    <property type="term" value="C:cell outer membrane"/>
    <property type="evidence" value="ECO:0007669"/>
    <property type="project" value="UniProtKB-SubCell"/>
</dbReference>
<feature type="chain" id="PRO_5016995251" evidence="11">
    <location>
        <begin position="20"/>
        <end position="510"/>
    </location>
</feature>
<comment type="subcellular location">
    <subcellularLocation>
        <location evidence="1">Cell outer membrane</location>
    </subcellularLocation>
    <subcellularLocation>
        <location evidence="2">Fimbrium</location>
    </subcellularLocation>
</comment>
<keyword evidence="9" id="KW-0281">Fimbrium</keyword>
<keyword evidence="10" id="KW-0449">Lipoprotein</keyword>
<dbReference type="NCBIfam" id="NF038041">
    <property type="entry name" value="fim_Mfa1_fam"/>
    <property type="match status" value="1"/>
</dbReference>
<proteinExistence type="inferred from homology"/>
<dbReference type="Gene3D" id="2.60.40.2580">
    <property type="match status" value="1"/>
</dbReference>
<dbReference type="InterPro" id="IPR029141">
    <property type="entry name" value="FimA_N"/>
</dbReference>
<dbReference type="AlphaFoldDB" id="A0A379E8K9"/>
<evidence type="ECO:0000259" key="12">
    <source>
        <dbReference type="Pfam" id="PF06321"/>
    </source>
</evidence>
<dbReference type="Pfam" id="PF06321">
    <property type="entry name" value="P_gingi_FimA"/>
    <property type="match status" value="1"/>
</dbReference>
<dbReference type="Proteomes" id="UP000254156">
    <property type="component" value="Unassembled WGS sequence"/>
</dbReference>
<feature type="signal peptide" evidence="11">
    <location>
        <begin position="1"/>
        <end position="19"/>
    </location>
</feature>
<dbReference type="PROSITE" id="PS51257">
    <property type="entry name" value="PROKAR_LIPOPROTEIN"/>
    <property type="match status" value="1"/>
</dbReference>
<evidence type="ECO:0000313" key="14">
    <source>
        <dbReference type="EMBL" id="SUB88889.1"/>
    </source>
</evidence>
<dbReference type="RefSeq" id="WP_081774483.1">
    <property type="nucleotide sequence ID" value="NZ_UGTF01000002.1"/>
</dbReference>
<dbReference type="InterPro" id="IPR029140">
    <property type="entry name" value="Mfa1_C"/>
</dbReference>
<evidence type="ECO:0000256" key="10">
    <source>
        <dbReference type="ARBA" id="ARBA00023288"/>
    </source>
</evidence>
<dbReference type="Gene3D" id="2.60.40.3690">
    <property type="match status" value="2"/>
</dbReference>
<evidence type="ECO:0000256" key="8">
    <source>
        <dbReference type="ARBA" id="ARBA00023237"/>
    </source>
</evidence>
<dbReference type="Pfam" id="PF15495">
    <property type="entry name" value="Fimbrillin_C"/>
    <property type="match status" value="1"/>
</dbReference>
<dbReference type="GO" id="GO:0009418">
    <property type="term" value="C:pilus shaft"/>
    <property type="evidence" value="ECO:0007669"/>
    <property type="project" value="InterPro"/>
</dbReference>
<evidence type="ECO:0000256" key="1">
    <source>
        <dbReference type="ARBA" id="ARBA00004442"/>
    </source>
</evidence>
<keyword evidence="6" id="KW-0472">Membrane</keyword>
<dbReference type="InterPro" id="IPR047786">
    <property type="entry name" value="Mfa1_fim"/>
</dbReference>
<comment type="similarity">
    <text evidence="3">Belongs to the bacteroidetes fimbrillin superfamily. FimA/Mfa1 family.</text>
</comment>
<evidence type="ECO:0000256" key="9">
    <source>
        <dbReference type="ARBA" id="ARBA00023263"/>
    </source>
</evidence>
<keyword evidence="7" id="KW-0564">Palmitate</keyword>
<organism evidence="14 15">
    <name type="scientific">Porphyromonas macacae</name>
    <dbReference type="NCBI Taxonomy" id="28115"/>
    <lineage>
        <taxon>Bacteria</taxon>
        <taxon>Pseudomonadati</taxon>
        <taxon>Bacteroidota</taxon>
        <taxon>Bacteroidia</taxon>
        <taxon>Bacteroidales</taxon>
        <taxon>Porphyromonadaceae</taxon>
        <taxon>Porphyromonas</taxon>
    </lineage>
</organism>
<feature type="domain" description="Minor fimbrium subunit Mfa1 C-terminal" evidence="13">
    <location>
        <begin position="423"/>
        <end position="506"/>
    </location>
</feature>
<name>A0A379E8K9_9PORP</name>
<evidence type="ECO:0000256" key="11">
    <source>
        <dbReference type="SAM" id="SignalP"/>
    </source>
</evidence>
<keyword evidence="5" id="KW-0843">Virulence</keyword>
<evidence type="ECO:0000256" key="3">
    <source>
        <dbReference type="ARBA" id="ARBA00006011"/>
    </source>
</evidence>
<reference evidence="14 15" key="1">
    <citation type="submission" date="2018-06" db="EMBL/GenBank/DDBJ databases">
        <authorList>
            <consortium name="Pathogen Informatics"/>
            <person name="Doyle S."/>
        </authorList>
    </citation>
    <scope>NUCLEOTIDE SEQUENCE [LARGE SCALE GENOMIC DNA]</scope>
    <source>
        <strain evidence="14 15">NCTC11632</strain>
    </source>
</reference>
<evidence type="ECO:0000256" key="6">
    <source>
        <dbReference type="ARBA" id="ARBA00023136"/>
    </source>
</evidence>
<evidence type="ECO:0000313" key="15">
    <source>
        <dbReference type="Proteomes" id="UP000254156"/>
    </source>
</evidence>
<evidence type="ECO:0000256" key="2">
    <source>
        <dbReference type="ARBA" id="ARBA00004561"/>
    </source>
</evidence>
<keyword evidence="4 11" id="KW-0732">Signal</keyword>
<dbReference type="EMBL" id="UGTF01000002">
    <property type="protein sequence ID" value="SUB88889.1"/>
    <property type="molecule type" value="Genomic_DNA"/>
</dbReference>
<evidence type="ECO:0000256" key="7">
    <source>
        <dbReference type="ARBA" id="ARBA00023139"/>
    </source>
</evidence>
<accession>A0A379E8K9</accession>